<evidence type="ECO:0000259" key="6">
    <source>
        <dbReference type="PROSITE" id="PS50089"/>
    </source>
</evidence>
<keyword evidence="3" id="KW-0862">Zinc</keyword>
<dbReference type="InterPro" id="IPR017907">
    <property type="entry name" value="Znf_RING_CS"/>
</dbReference>
<dbReference type="SUPFAM" id="SSF57903">
    <property type="entry name" value="FYVE/PHD zinc finger"/>
    <property type="match status" value="1"/>
</dbReference>
<evidence type="ECO:0000313" key="8">
    <source>
        <dbReference type="EMBL" id="CAC5391473.1"/>
    </source>
</evidence>
<evidence type="ECO:0000259" key="7">
    <source>
        <dbReference type="PROSITE" id="PS50119"/>
    </source>
</evidence>
<dbReference type="PROSITE" id="PS00518">
    <property type="entry name" value="ZF_RING_1"/>
    <property type="match status" value="1"/>
</dbReference>
<accession>A0A6J8C5A9</accession>
<dbReference type="EMBL" id="CACVKT020004772">
    <property type="protein sequence ID" value="CAC5391473.1"/>
    <property type="molecule type" value="Genomic_DNA"/>
</dbReference>
<dbReference type="SUPFAM" id="SSF57850">
    <property type="entry name" value="RING/U-box"/>
    <property type="match status" value="1"/>
</dbReference>
<dbReference type="InterPro" id="IPR001841">
    <property type="entry name" value="Znf_RING"/>
</dbReference>
<dbReference type="InterPro" id="IPR011011">
    <property type="entry name" value="Znf_FYVE_PHD"/>
</dbReference>
<dbReference type="InterPro" id="IPR027370">
    <property type="entry name" value="Znf-RING_euk"/>
</dbReference>
<dbReference type="Proteomes" id="UP000507470">
    <property type="component" value="Unassembled WGS sequence"/>
</dbReference>
<gene>
    <name evidence="8" type="ORF">MCOR_26483</name>
</gene>
<feature type="domain" description="B box-type" evidence="7">
    <location>
        <begin position="101"/>
        <end position="148"/>
    </location>
</feature>
<keyword evidence="5" id="KW-0175">Coiled coil</keyword>
<dbReference type="InterPro" id="IPR013083">
    <property type="entry name" value="Znf_RING/FYVE/PHD"/>
</dbReference>
<evidence type="ECO:0000313" key="9">
    <source>
        <dbReference type="Proteomes" id="UP000507470"/>
    </source>
</evidence>
<dbReference type="PANTHER" id="PTHR25462:SF296">
    <property type="entry name" value="MEIOTIC P26, ISOFORM F"/>
    <property type="match status" value="1"/>
</dbReference>
<dbReference type="GO" id="GO:0061630">
    <property type="term" value="F:ubiquitin protein ligase activity"/>
    <property type="evidence" value="ECO:0007669"/>
    <property type="project" value="TreeGrafter"/>
</dbReference>
<dbReference type="PANTHER" id="PTHR25462">
    <property type="entry name" value="BONUS, ISOFORM C-RELATED"/>
    <property type="match status" value="1"/>
</dbReference>
<evidence type="ECO:0000256" key="4">
    <source>
        <dbReference type="PROSITE-ProRule" id="PRU00024"/>
    </source>
</evidence>
<dbReference type="OrthoDB" id="6039740at2759"/>
<dbReference type="InterPro" id="IPR047153">
    <property type="entry name" value="TRIM45/56/19-like"/>
</dbReference>
<keyword evidence="2 4" id="KW-0863">Zinc-finger</keyword>
<evidence type="ECO:0000256" key="2">
    <source>
        <dbReference type="ARBA" id="ARBA00022771"/>
    </source>
</evidence>
<organism evidence="8 9">
    <name type="scientific">Mytilus coruscus</name>
    <name type="common">Sea mussel</name>
    <dbReference type="NCBI Taxonomy" id="42192"/>
    <lineage>
        <taxon>Eukaryota</taxon>
        <taxon>Metazoa</taxon>
        <taxon>Spiralia</taxon>
        <taxon>Lophotrochozoa</taxon>
        <taxon>Mollusca</taxon>
        <taxon>Bivalvia</taxon>
        <taxon>Autobranchia</taxon>
        <taxon>Pteriomorphia</taxon>
        <taxon>Mytilida</taxon>
        <taxon>Mytiloidea</taxon>
        <taxon>Mytilidae</taxon>
        <taxon>Mytilinae</taxon>
        <taxon>Mytilus</taxon>
    </lineage>
</organism>
<dbReference type="Pfam" id="PF13445">
    <property type="entry name" value="zf-RING_UBOX"/>
    <property type="match status" value="1"/>
</dbReference>
<protein>
    <recommendedName>
        <fullName evidence="10">TRIM56</fullName>
    </recommendedName>
</protein>
<sequence>MATAVTGVNEFDIFTCPICLEKLKSPKSLPCSHSFCEVCIGEFILSTESRAGHTLSSYPCPVCRAVVTPTNPEDETSHWASSLPQNVSLPSQMDQSESTKQECHLCKTENIQHLATHWCRDCSEAFCDDCLRIHNRMKISADHKVVKIEEISKCASGDEPDLNLISDKCSVHNSEILTAFCFDHKKLCCLLCLTLRHRKCENVKAFEEMTNRDTDRFNSLESELNKVKSKVEQLIEEKKNKYETLGSSFKSVELAAITSAASIKDKVDILLSSFLKELNISLDEQKAVFEGKLKTAENLLSCIISMMNTTKSVQDYGSINQKCIHFIRTKPELNSKIVETSKVLNEEAVEEVRFVIDNTIHQVEKSRQFWENQSVL</sequence>
<keyword evidence="1" id="KW-0479">Metal-binding</keyword>
<keyword evidence="9" id="KW-1185">Reference proteome</keyword>
<feature type="domain" description="RING-type" evidence="6">
    <location>
        <begin position="16"/>
        <end position="64"/>
    </location>
</feature>
<dbReference type="Gene3D" id="3.30.40.10">
    <property type="entry name" value="Zinc/RING finger domain, C3HC4 (zinc finger)"/>
    <property type="match status" value="1"/>
</dbReference>
<dbReference type="GO" id="GO:0008270">
    <property type="term" value="F:zinc ion binding"/>
    <property type="evidence" value="ECO:0007669"/>
    <property type="project" value="UniProtKB-KW"/>
</dbReference>
<dbReference type="InterPro" id="IPR000315">
    <property type="entry name" value="Znf_B-box"/>
</dbReference>
<dbReference type="SUPFAM" id="SSF57845">
    <property type="entry name" value="B-box zinc-binding domain"/>
    <property type="match status" value="1"/>
</dbReference>
<dbReference type="Gene3D" id="3.30.160.60">
    <property type="entry name" value="Classic Zinc Finger"/>
    <property type="match status" value="1"/>
</dbReference>
<feature type="coiled-coil region" evidence="5">
    <location>
        <begin position="217"/>
        <end position="244"/>
    </location>
</feature>
<evidence type="ECO:0000256" key="1">
    <source>
        <dbReference type="ARBA" id="ARBA00022723"/>
    </source>
</evidence>
<dbReference type="SMART" id="SM00184">
    <property type="entry name" value="RING"/>
    <property type="match status" value="1"/>
</dbReference>
<evidence type="ECO:0000256" key="3">
    <source>
        <dbReference type="ARBA" id="ARBA00022833"/>
    </source>
</evidence>
<dbReference type="PROSITE" id="PS50089">
    <property type="entry name" value="ZF_RING_2"/>
    <property type="match status" value="1"/>
</dbReference>
<name>A0A6J8C5A9_MYTCO</name>
<dbReference type="PROSITE" id="PS50119">
    <property type="entry name" value="ZF_BBOX"/>
    <property type="match status" value="1"/>
</dbReference>
<dbReference type="AlphaFoldDB" id="A0A6J8C5A9"/>
<reference evidence="8 9" key="1">
    <citation type="submission" date="2020-06" db="EMBL/GenBank/DDBJ databases">
        <authorList>
            <person name="Li R."/>
            <person name="Bekaert M."/>
        </authorList>
    </citation>
    <scope>NUCLEOTIDE SEQUENCE [LARGE SCALE GENOMIC DNA]</scope>
    <source>
        <strain evidence="9">wild</strain>
    </source>
</reference>
<dbReference type="CDD" id="cd19757">
    <property type="entry name" value="Bbox1"/>
    <property type="match status" value="1"/>
</dbReference>
<proteinExistence type="predicted"/>
<evidence type="ECO:0000256" key="5">
    <source>
        <dbReference type="SAM" id="Coils"/>
    </source>
</evidence>
<evidence type="ECO:0008006" key="10">
    <source>
        <dbReference type="Google" id="ProtNLM"/>
    </source>
</evidence>